<evidence type="ECO:0000313" key="2">
    <source>
        <dbReference type="Proteomes" id="UP001211065"/>
    </source>
</evidence>
<evidence type="ECO:0000313" key="1">
    <source>
        <dbReference type="EMBL" id="KAJ3226968.1"/>
    </source>
</evidence>
<keyword evidence="2" id="KW-1185">Reference proteome</keyword>
<dbReference type="EMBL" id="JADGJW010000025">
    <property type="protein sequence ID" value="KAJ3226968.1"/>
    <property type="molecule type" value="Genomic_DNA"/>
</dbReference>
<dbReference type="Proteomes" id="UP001211065">
    <property type="component" value="Unassembled WGS sequence"/>
</dbReference>
<accession>A0AAD5XYR3</accession>
<sequence length="303" mass="34512">MQLKNDSDLSELSSDCVILNKEKYSSRVRTHETNSSDDFVTPIKKKKKLTSSQITINCQQSNCSTLAIKLESDEKVNSKASQNTEKVISSKKIQREYQNSFSDEQNSYDDDALFLYQKKKKRKIKKIKSIVTVNNKKEKKLLNEKNCIIDEKVLSELKDLKRQPLECSLSEKESLSNRDYCGLDINGITVKTNNTDVIKADNIDVLDLSTDSSFSIRKKSDDRSSLVVNKLENEPNRNAIVTVKQKVESSPLHLSKSYTPALNSNKEELPRAAFSNCLKKKRLTSRKVGLSRNSNFKSLLFKQ</sequence>
<name>A0AAD5XYR3_9FUNG</name>
<reference evidence="1" key="1">
    <citation type="submission" date="2020-05" db="EMBL/GenBank/DDBJ databases">
        <title>Phylogenomic resolution of chytrid fungi.</title>
        <authorList>
            <person name="Stajich J.E."/>
            <person name="Amses K."/>
            <person name="Simmons R."/>
            <person name="Seto K."/>
            <person name="Myers J."/>
            <person name="Bonds A."/>
            <person name="Quandt C.A."/>
            <person name="Barry K."/>
            <person name="Liu P."/>
            <person name="Grigoriev I."/>
            <person name="Longcore J.E."/>
            <person name="James T.Y."/>
        </authorList>
    </citation>
    <scope>NUCLEOTIDE SEQUENCE</scope>
    <source>
        <strain evidence="1">JEL0476</strain>
    </source>
</reference>
<gene>
    <name evidence="1" type="ORF">HK099_003760</name>
</gene>
<organism evidence="1 2">
    <name type="scientific">Clydaea vesicula</name>
    <dbReference type="NCBI Taxonomy" id="447962"/>
    <lineage>
        <taxon>Eukaryota</taxon>
        <taxon>Fungi</taxon>
        <taxon>Fungi incertae sedis</taxon>
        <taxon>Chytridiomycota</taxon>
        <taxon>Chytridiomycota incertae sedis</taxon>
        <taxon>Chytridiomycetes</taxon>
        <taxon>Lobulomycetales</taxon>
        <taxon>Lobulomycetaceae</taxon>
        <taxon>Clydaea</taxon>
    </lineage>
</organism>
<proteinExistence type="predicted"/>
<dbReference type="AlphaFoldDB" id="A0AAD5XYR3"/>
<comment type="caution">
    <text evidence="1">The sequence shown here is derived from an EMBL/GenBank/DDBJ whole genome shotgun (WGS) entry which is preliminary data.</text>
</comment>
<protein>
    <submittedName>
        <fullName evidence="1">Uncharacterized protein</fullName>
    </submittedName>
</protein>